<evidence type="ECO:0000256" key="4">
    <source>
        <dbReference type="ARBA" id="ARBA00023136"/>
    </source>
</evidence>
<evidence type="ECO:0000256" key="5">
    <source>
        <dbReference type="SAM" id="Phobius"/>
    </source>
</evidence>
<keyword evidence="3 5" id="KW-1133">Transmembrane helix</keyword>
<feature type="transmembrane region" description="Helical" evidence="5">
    <location>
        <begin position="42"/>
        <end position="65"/>
    </location>
</feature>
<evidence type="ECO:0000256" key="2">
    <source>
        <dbReference type="ARBA" id="ARBA00022692"/>
    </source>
</evidence>
<sequence length="180" mass="19249">MVSKVVDIGLRGLQFLWTLLVMALVGNIIADANSGNPSIINYDMFVAVFAMLSIIFLLASAFTGVMSGTPIPLALDILNTLFFFCGAVAMSAQLGVHSCSNQGYVKSNGITNGSDNKPKRCRESQATTAFLWFAFITFAASTFFSAMNARAGGVNLRGHGIRKAKEGRKGRMNGGVIRLL</sequence>
<dbReference type="GO" id="GO:0005886">
    <property type="term" value="C:plasma membrane"/>
    <property type="evidence" value="ECO:0007669"/>
    <property type="project" value="TreeGrafter"/>
</dbReference>
<keyword evidence="2 5" id="KW-0812">Transmembrane</keyword>
<keyword evidence="8" id="KW-1185">Reference proteome</keyword>
<gene>
    <name evidence="7" type="ORF">GJ744_003962</name>
</gene>
<proteinExistence type="predicted"/>
<comment type="subcellular location">
    <subcellularLocation>
        <location evidence="1">Membrane</location>
        <topology evidence="1">Multi-pass membrane protein</topology>
    </subcellularLocation>
</comment>
<feature type="transmembrane region" description="Helical" evidence="5">
    <location>
        <begin position="12"/>
        <end position="30"/>
    </location>
</feature>
<dbReference type="InterPro" id="IPR008253">
    <property type="entry name" value="Marvel"/>
</dbReference>
<dbReference type="InterPro" id="IPR052649">
    <property type="entry name" value="NCE102-like"/>
</dbReference>
<dbReference type="GO" id="GO:0072659">
    <property type="term" value="P:protein localization to plasma membrane"/>
    <property type="evidence" value="ECO:0007669"/>
    <property type="project" value="TreeGrafter"/>
</dbReference>
<protein>
    <recommendedName>
        <fullName evidence="6">MARVEL domain-containing protein</fullName>
    </recommendedName>
</protein>
<dbReference type="PANTHER" id="PTHR28165">
    <property type="entry name" value="NON-CLASSICAL EXPORT PROTEIN 2-RELATED"/>
    <property type="match status" value="1"/>
</dbReference>
<feature type="transmembrane region" description="Helical" evidence="5">
    <location>
        <begin position="77"/>
        <end position="96"/>
    </location>
</feature>
<name>A0A8H7AA54_9EURO</name>
<evidence type="ECO:0000259" key="6">
    <source>
        <dbReference type="Pfam" id="PF01284"/>
    </source>
</evidence>
<dbReference type="Pfam" id="PF01284">
    <property type="entry name" value="MARVEL"/>
    <property type="match status" value="1"/>
</dbReference>
<dbReference type="GO" id="GO:0032126">
    <property type="term" value="C:eisosome"/>
    <property type="evidence" value="ECO:0007669"/>
    <property type="project" value="TreeGrafter"/>
</dbReference>
<evidence type="ECO:0000256" key="1">
    <source>
        <dbReference type="ARBA" id="ARBA00004141"/>
    </source>
</evidence>
<comment type="caution">
    <text evidence="7">The sequence shown here is derived from an EMBL/GenBank/DDBJ whole genome shotgun (WGS) entry which is preliminary data.</text>
</comment>
<dbReference type="PANTHER" id="PTHR28165:SF1">
    <property type="entry name" value="NON-CLASSICAL EXPORT PROTEIN 2-RELATED"/>
    <property type="match status" value="1"/>
</dbReference>
<dbReference type="AlphaFoldDB" id="A0A8H7AA54"/>
<keyword evidence="4 5" id="KW-0472">Membrane</keyword>
<dbReference type="Proteomes" id="UP000606974">
    <property type="component" value="Unassembled WGS sequence"/>
</dbReference>
<reference evidence="7" key="1">
    <citation type="submission" date="2020-02" db="EMBL/GenBank/DDBJ databases">
        <authorList>
            <person name="Palmer J.M."/>
        </authorList>
    </citation>
    <scope>NUCLEOTIDE SEQUENCE</scope>
    <source>
        <strain evidence="7">EPUS1.4</strain>
        <tissue evidence="7">Thallus</tissue>
    </source>
</reference>
<feature type="domain" description="MARVEL" evidence="6">
    <location>
        <begin position="7"/>
        <end position="144"/>
    </location>
</feature>
<evidence type="ECO:0000313" key="8">
    <source>
        <dbReference type="Proteomes" id="UP000606974"/>
    </source>
</evidence>
<dbReference type="GO" id="GO:0070941">
    <property type="term" value="P:eisosome assembly"/>
    <property type="evidence" value="ECO:0007669"/>
    <property type="project" value="TreeGrafter"/>
</dbReference>
<dbReference type="EMBL" id="JAACFV010000183">
    <property type="protein sequence ID" value="KAF7503356.1"/>
    <property type="molecule type" value="Genomic_DNA"/>
</dbReference>
<accession>A0A8H7AA54</accession>
<feature type="transmembrane region" description="Helical" evidence="5">
    <location>
        <begin position="129"/>
        <end position="147"/>
    </location>
</feature>
<organism evidence="7 8">
    <name type="scientific">Endocarpon pusillum</name>
    <dbReference type="NCBI Taxonomy" id="364733"/>
    <lineage>
        <taxon>Eukaryota</taxon>
        <taxon>Fungi</taxon>
        <taxon>Dikarya</taxon>
        <taxon>Ascomycota</taxon>
        <taxon>Pezizomycotina</taxon>
        <taxon>Eurotiomycetes</taxon>
        <taxon>Chaetothyriomycetidae</taxon>
        <taxon>Verrucariales</taxon>
        <taxon>Verrucariaceae</taxon>
        <taxon>Endocarpon</taxon>
    </lineage>
</organism>
<evidence type="ECO:0000256" key="3">
    <source>
        <dbReference type="ARBA" id="ARBA00022989"/>
    </source>
</evidence>
<evidence type="ECO:0000313" key="7">
    <source>
        <dbReference type="EMBL" id="KAF7503356.1"/>
    </source>
</evidence>
<dbReference type="OrthoDB" id="5423111at2759"/>